<sequence length="294" mass="34536">MILNNIRMKATIQKIPQRHGWSWRYKMFKEVVKAENWHAHQEFELVLHRNFQGKSRVAHFEGQIEHNELLLMGPEIAHSFESINSDEKNPCEAHVIWFSKEWISNLMYSCAELRTLMPIIRDANKGVRFSTQTAEKVYQHLNSFDDLTPIGQLAVLIQILDELSVDQSHTTLLSYAQSEEKEKPNNNNDFSKIAQVCKYIDEHYSSDITLKKLADYMYVSENTVHRWFIQHFNESYISYLTKLRLNHASNLLITTLQPISLIAESVGYTNRSNFNRSFKKYKGISPSLYRKQFK</sequence>
<dbReference type="Proteomes" id="UP000240989">
    <property type="component" value="Unassembled WGS sequence"/>
</dbReference>
<comment type="caution">
    <text evidence="5">The sequence shown here is derived from an EMBL/GenBank/DDBJ whole genome shotgun (WGS) entry which is preliminary data.</text>
</comment>
<evidence type="ECO:0000313" key="6">
    <source>
        <dbReference type="Proteomes" id="UP000240989"/>
    </source>
</evidence>
<feature type="domain" description="HTH araC/xylS-type" evidence="4">
    <location>
        <begin position="194"/>
        <end position="292"/>
    </location>
</feature>
<keyword evidence="1" id="KW-0805">Transcription regulation</keyword>
<evidence type="ECO:0000256" key="3">
    <source>
        <dbReference type="ARBA" id="ARBA00023163"/>
    </source>
</evidence>
<evidence type="ECO:0000313" key="5">
    <source>
        <dbReference type="EMBL" id="PSX11457.1"/>
    </source>
</evidence>
<name>A0ABX5H6D3_PHOAN</name>
<evidence type="ECO:0000256" key="2">
    <source>
        <dbReference type="ARBA" id="ARBA00023125"/>
    </source>
</evidence>
<proteinExistence type="predicted"/>
<gene>
    <name evidence="5" type="ORF">C0W27_07005</name>
</gene>
<organism evidence="5 6">
    <name type="scientific">Photobacterium angustum</name>
    <dbReference type="NCBI Taxonomy" id="661"/>
    <lineage>
        <taxon>Bacteria</taxon>
        <taxon>Pseudomonadati</taxon>
        <taxon>Pseudomonadota</taxon>
        <taxon>Gammaproteobacteria</taxon>
        <taxon>Vibrionales</taxon>
        <taxon>Vibrionaceae</taxon>
        <taxon>Photobacterium</taxon>
    </lineage>
</organism>
<accession>A0ABX5H6D3</accession>
<dbReference type="InterPro" id="IPR009057">
    <property type="entry name" value="Homeodomain-like_sf"/>
</dbReference>
<dbReference type="Pfam" id="PF12833">
    <property type="entry name" value="HTH_18"/>
    <property type="match status" value="1"/>
</dbReference>
<dbReference type="InterPro" id="IPR018060">
    <property type="entry name" value="HTH_AraC"/>
</dbReference>
<dbReference type="PANTHER" id="PTHR43280:SF27">
    <property type="entry name" value="TRANSCRIPTIONAL REGULATOR MTLR"/>
    <property type="match status" value="1"/>
</dbReference>
<dbReference type="InterPro" id="IPR020449">
    <property type="entry name" value="Tscrpt_reg_AraC-type_HTH"/>
</dbReference>
<dbReference type="SMART" id="SM00342">
    <property type="entry name" value="HTH_ARAC"/>
    <property type="match status" value="1"/>
</dbReference>
<keyword evidence="3" id="KW-0804">Transcription</keyword>
<dbReference type="PROSITE" id="PS01124">
    <property type="entry name" value="HTH_ARAC_FAMILY_2"/>
    <property type="match status" value="1"/>
</dbReference>
<evidence type="ECO:0000259" key="4">
    <source>
        <dbReference type="PROSITE" id="PS01124"/>
    </source>
</evidence>
<keyword evidence="6" id="KW-1185">Reference proteome</keyword>
<dbReference type="Gene3D" id="1.10.10.60">
    <property type="entry name" value="Homeodomain-like"/>
    <property type="match status" value="2"/>
</dbReference>
<dbReference type="PANTHER" id="PTHR43280">
    <property type="entry name" value="ARAC-FAMILY TRANSCRIPTIONAL REGULATOR"/>
    <property type="match status" value="1"/>
</dbReference>
<reference evidence="5 6" key="1">
    <citation type="submission" date="2018-01" db="EMBL/GenBank/DDBJ databases">
        <title>Whole genome sequencing of Histamine producing bacteria.</title>
        <authorList>
            <person name="Butler K."/>
        </authorList>
    </citation>
    <scope>NUCLEOTIDE SEQUENCE [LARGE SCALE GENOMIC DNA]</scope>
    <source>
        <strain evidence="5 6">A6-1</strain>
    </source>
</reference>
<protein>
    <submittedName>
        <fullName evidence="5">AraC family transcriptional regulator</fullName>
    </submittedName>
</protein>
<dbReference type="PRINTS" id="PR00032">
    <property type="entry name" value="HTHARAC"/>
</dbReference>
<evidence type="ECO:0000256" key="1">
    <source>
        <dbReference type="ARBA" id="ARBA00023015"/>
    </source>
</evidence>
<dbReference type="EMBL" id="PYOU01000004">
    <property type="protein sequence ID" value="PSX11457.1"/>
    <property type="molecule type" value="Genomic_DNA"/>
</dbReference>
<dbReference type="SUPFAM" id="SSF46689">
    <property type="entry name" value="Homeodomain-like"/>
    <property type="match status" value="2"/>
</dbReference>
<keyword evidence="2" id="KW-0238">DNA-binding</keyword>